<dbReference type="KEGG" id="atq:GH723_10235"/>
<dbReference type="AlphaFoldDB" id="A0A5Q2RQG7"/>
<keyword evidence="3" id="KW-1185">Reference proteome</keyword>
<dbReference type="Proteomes" id="UP000334019">
    <property type="component" value="Chromosome"/>
</dbReference>
<gene>
    <name evidence="2" type="ORF">GH723_10235</name>
</gene>
<dbReference type="RefSeq" id="WP_153759552.1">
    <property type="nucleotide sequence ID" value="NZ_CP045851.1"/>
</dbReference>
<accession>A0A5Q2RQG7</accession>
<sequence length="327" mass="35795">MTGTSSTWVEFPEFRQYEATRQQANNAMMALLAGSKLAAHTLQLTSGSRQLLPEIFPGVEHISYFNLRTDAATQLLLDTGHHLGAVAVPYALAVHEDFVMTVLEMLDTMGRVRRAPGTNSDLTKNRVRAWNMHEAVYLTLGQPVPARGSAEVALEHFHLLREMRNAHIHSGGSISSELQDQVTDISAPAEAEWHRVARRAPADVIAMPRLRFTTFDIFAAFGATKALGRTINTLLRDGLTPTEWAEICRSDYSAVSSKSAGSDQWIRGLLGHGTAFYGTTSMTQTDLLDAAIAAGQWTAGRSFAPRRSQRNARRTRDPGSLHEGGGV</sequence>
<name>A0A5Q2RQG7_9ACTN</name>
<organism evidence="2 3">
    <name type="scientific">Actinomarinicola tropica</name>
    <dbReference type="NCBI Taxonomy" id="2789776"/>
    <lineage>
        <taxon>Bacteria</taxon>
        <taxon>Bacillati</taxon>
        <taxon>Actinomycetota</taxon>
        <taxon>Acidimicrobiia</taxon>
        <taxon>Acidimicrobiales</taxon>
        <taxon>Iamiaceae</taxon>
        <taxon>Actinomarinicola</taxon>
    </lineage>
</organism>
<evidence type="ECO:0000313" key="3">
    <source>
        <dbReference type="Proteomes" id="UP000334019"/>
    </source>
</evidence>
<dbReference type="EMBL" id="CP045851">
    <property type="protein sequence ID" value="QGG95445.1"/>
    <property type="molecule type" value="Genomic_DNA"/>
</dbReference>
<reference evidence="2 3" key="1">
    <citation type="submission" date="2019-11" db="EMBL/GenBank/DDBJ databases">
        <authorList>
            <person name="He Y."/>
        </authorList>
    </citation>
    <scope>NUCLEOTIDE SEQUENCE [LARGE SCALE GENOMIC DNA]</scope>
    <source>
        <strain evidence="2 3">SCSIO 58843</strain>
    </source>
</reference>
<evidence type="ECO:0000313" key="2">
    <source>
        <dbReference type="EMBL" id="QGG95445.1"/>
    </source>
</evidence>
<proteinExistence type="predicted"/>
<evidence type="ECO:0000256" key="1">
    <source>
        <dbReference type="SAM" id="MobiDB-lite"/>
    </source>
</evidence>
<feature type="region of interest" description="Disordered" evidence="1">
    <location>
        <begin position="302"/>
        <end position="327"/>
    </location>
</feature>
<protein>
    <submittedName>
        <fullName evidence="2">Uncharacterized protein</fullName>
    </submittedName>
</protein>